<gene>
    <name evidence="2" type="ORF">P691DRAFT_843463</name>
</gene>
<dbReference type="InterPro" id="IPR011990">
    <property type="entry name" value="TPR-like_helical_dom_sf"/>
</dbReference>
<sequence>MLPSPAMHSLFQNATSGSILLIKGQQPVLLEEMPLGDVLILDHACKSNYIRIVGQEMGRTRPKKKQHTKASDPPVQHVSSATAAKAPSIPALLEKVQELIVQCDYELALRFVRRILEQQPGSIEAREMLGVCLLETGEIDAAKEAFQFLVQPPSPQPPPASAHLYLAQIFDDDPTLALQHYQAAVDILINQLKGKQSTQNPTSNSTPDENEIKSNIVRALIGQVEIWMDPSYDLCFEPEAEKTCEDLLNLALQTDANNPEALQALASVRMSQQRPEDAKQILEQVWTLWKDLDLDDPRLPPIPTRLSLVKLFLELSLYTPALLVLQGVMVTDDQEVEAWYLEGWCFFLMSESAKESGDGKLDDMGWEELAKDSRDCLETCKVLHINQDHPDKPILEHVQELVAKLEVLGIKPSPLEDDQDDEGEVEWEDVSEGEDGDVEMD</sequence>
<dbReference type="OrthoDB" id="1914839at2759"/>
<reference evidence="2" key="1">
    <citation type="submission" date="2020-11" db="EMBL/GenBank/DDBJ databases">
        <authorList>
            <consortium name="DOE Joint Genome Institute"/>
            <person name="Ahrendt S."/>
            <person name="Riley R."/>
            <person name="Andreopoulos W."/>
            <person name="Labutti K."/>
            <person name="Pangilinan J."/>
            <person name="Ruiz-Duenas F.J."/>
            <person name="Barrasa J.M."/>
            <person name="Sanchez-Garcia M."/>
            <person name="Camarero S."/>
            <person name="Miyauchi S."/>
            <person name="Serrano A."/>
            <person name="Linde D."/>
            <person name="Babiker R."/>
            <person name="Drula E."/>
            <person name="Ayuso-Fernandez I."/>
            <person name="Pacheco R."/>
            <person name="Padilla G."/>
            <person name="Ferreira P."/>
            <person name="Barriuso J."/>
            <person name="Kellner H."/>
            <person name="Castanera R."/>
            <person name="Alfaro M."/>
            <person name="Ramirez L."/>
            <person name="Pisabarro A.G."/>
            <person name="Kuo A."/>
            <person name="Tritt A."/>
            <person name="Lipzen A."/>
            <person name="He G."/>
            <person name="Yan M."/>
            <person name="Ng V."/>
            <person name="Cullen D."/>
            <person name="Martin F."/>
            <person name="Rosso M.-N."/>
            <person name="Henrissat B."/>
            <person name="Hibbett D."/>
            <person name="Martinez A.T."/>
            <person name="Grigoriev I.V."/>
        </authorList>
    </citation>
    <scope>NUCLEOTIDE SEQUENCE</scope>
    <source>
        <strain evidence="2">MF-IS2</strain>
    </source>
</reference>
<protein>
    <submittedName>
        <fullName evidence="2">TPR-like protein</fullName>
    </submittedName>
</protein>
<keyword evidence="3" id="KW-1185">Reference proteome</keyword>
<dbReference type="CDD" id="cd24142">
    <property type="entry name" value="ACL4-like"/>
    <property type="match status" value="1"/>
</dbReference>
<dbReference type="Gene3D" id="1.25.40.10">
    <property type="entry name" value="Tetratricopeptide repeat domain"/>
    <property type="match status" value="2"/>
</dbReference>
<comment type="caution">
    <text evidence="2">The sequence shown here is derived from an EMBL/GenBank/DDBJ whole genome shotgun (WGS) entry which is preliminary data.</text>
</comment>
<dbReference type="AlphaFoldDB" id="A0A9P5XKL1"/>
<evidence type="ECO:0000313" key="3">
    <source>
        <dbReference type="Proteomes" id="UP000807342"/>
    </source>
</evidence>
<evidence type="ECO:0000313" key="2">
    <source>
        <dbReference type="EMBL" id="KAF9450901.1"/>
    </source>
</evidence>
<feature type="region of interest" description="Disordered" evidence="1">
    <location>
        <begin position="56"/>
        <end position="81"/>
    </location>
</feature>
<accession>A0A9P5XKL1</accession>
<dbReference type="EMBL" id="MU151095">
    <property type="protein sequence ID" value="KAF9450901.1"/>
    <property type="molecule type" value="Genomic_DNA"/>
</dbReference>
<evidence type="ECO:0000256" key="1">
    <source>
        <dbReference type="SAM" id="MobiDB-lite"/>
    </source>
</evidence>
<name>A0A9P5XKL1_9AGAR</name>
<dbReference type="Pfam" id="PF14559">
    <property type="entry name" value="TPR_19"/>
    <property type="match status" value="1"/>
</dbReference>
<organism evidence="2 3">
    <name type="scientific">Macrolepiota fuliginosa MF-IS2</name>
    <dbReference type="NCBI Taxonomy" id="1400762"/>
    <lineage>
        <taxon>Eukaryota</taxon>
        <taxon>Fungi</taxon>
        <taxon>Dikarya</taxon>
        <taxon>Basidiomycota</taxon>
        <taxon>Agaricomycotina</taxon>
        <taxon>Agaricomycetes</taxon>
        <taxon>Agaricomycetidae</taxon>
        <taxon>Agaricales</taxon>
        <taxon>Agaricineae</taxon>
        <taxon>Agaricaceae</taxon>
        <taxon>Macrolepiota</taxon>
    </lineage>
</organism>
<proteinExistence type="predicted"/>
<dbReference type="SUPFAM" id="SSF48452">
    <property type="entry name" value="TPR-like"/>
    <property type="match status" value="1"/>
</dbReference>
<dbReference type="Proteomes" id="UP000807342">
    <property type="component" value="Unassembled WGS sequence"/>
</dbReference>
<feature type="compositionally biased region" description="Acidic residues" evidence="1">
    <location>
        <begin position="415"/>
        <end position="441"/>
    </location>
</feature>
<feature type="region of interest" description="Disordered" evidence="1">
    <location>
        <begin position="412"/>
        <end position="441"/>
    </location>
</feature>